<dbReference type="GO" id="GO:0007399">
    <property type="term" value="P:nervous system development"/>
    <property type="evidence" value="ECO:0007669"/>
    <property type="project" value="UniProtKB-KW"/>
</dbReference>
<dbReference type="InterPro" id="IPR051866">
    <property type="entry name" value="Intracell_Sig-Traffick_Protein"/>
</dbReference>
<dbReference type="GO" id="GO:0004672">
    <property type="term" value="F:protein kinase activity"/>
    <property type="evidence" value="ECO:0007669"/>
    <property type="project" value="InterPro"/>
</dbReference>
<dbReference type="SUPFAM" id="SSF116846">
    <property type="entry name" value="MIT domain"/>
    <property type="match status" value="1"/>
</dbReference>
<dbReference type="Pfam" id="PF04212">
    <property type="entry name" value="MIT"/>
    <property type="match status" value="1"/>
</dbReference>
<evidence type="ECO:0000256" key="2">
    <source>
        <dbReference type="ARBA" id="ARBA00022902"/>
    </source>
</evidence>
<protein>
    <submittedName>
        <fullName evidence="4">(Mediterranean fruit fly) hypothetical protein</fullName>
    </submittedName>
</protein>
<sequence>MSNVSPLHHLYSTEVRRNNGKSELSDNLSLRCDTYDMKRSITEFDSLNTNQQNVDKLKTTAISTYENEDNIGKSILVGFETDKNVIHKEDEKKETPCNDYKRFLTPMASIESDDSDYIYEAALEFSKAVQGEANLDYQEAHMRYKRGVELLLFGSKDDTNDERRFIAKAKISKYLARADDIYEKFLCDNSTQRGFGGGVKNFQLSIDVTESTVDGQPLYLERPWNHLAKYKVLKVLGDSVMQVYCVTEPEPRAIYVMKGIEKPSSNAPTQTIFLPQHVPYMVDLLAFFQSDQKIFLLLQHAEGGRLYDYIQSYTPRAASRASNYFSVLFPDEMEPKTSLNVNCTQNDPDSTQDSDYAETISMPSSIESNYVELPLADSSEFSELVRSSQKLLQSVSKTLQQIKKLEETPNTINKTSDKDLEASKHDECSPSGKVICEVYKIPEASLKQWARELAVVIHSLHGKGVILGDLHMDNLLLGAKGQLLLTYFYQNEGLSDTDSYMHKAYSHAALDGHYVAPERPLTFRSDWWSYGVILYQLLLGLPFKSTHPGNMDLYGFLQYPENFEISECAKDLLEKLLQQKPEERADYDVIQKHTFFSGTNWESLQNC</sequence>
<dbReference type="InterPro" id="IPR000719">
    <property type="entry name" value="Prot_kinase_dom"/>
</dbReference>
<dbReference type="Pfam" id="PF00069">
    <property type="entry name" value="Pkinase"/>
    <property type="match status" value="1"/>
</dbReference>
<dbReference type="InterPro" id="IPR036181">
    <property type="entry name" value="MIT_dom_sf"/>
</dbReference>
<dbReference type="Gene3D" id="1.10.510.10">
    <property type="entry name" value="Transferase(Phosphotransferase) domain 1"/>
    <property type="match status" value="2"/>
</dbReference>
<dbReference type="SMART" id="SM00220">
    <property type="entry name" value="S_TKc"/>
    <property type="match status" value="1"/>
</dbReference>
<dbReference type="OrthoDB" id="1278353at2759"/>
<evidence type="ECO:0000313" key="4">
    <source>
        <dbReference type="EMBL" id="CAD6991666.1"/>
    </source>
</evidence>
<keyword evidence="1" id="KW-0551">Lipid droplet</keyword>
<gene>
    <name evidence="4" type="ORF">CCAP1982_LOCUS580</name>
</gene>
<dbReference type="InterPro" id="IPR011009">
    <property type="entry name" value="Kinase-like_dom_sf"/>
</dbReference>
<accession>A0A811U018</accession>
<evidence type="ECO:0000313" key="5">
    <source>
        <dbReference type="Proteomes" id="UP000606786"/>
    </source>
</evidence>
<dbReference type="InterPro" id="IPR007330">
    <property type="entry name" value="MIT_dom"/>
</dbReference>
<dbReference type="PANTHER" id="PTHR15508">
    <property type="entry name" value="RIBOSOMAL PROTEIN S6 KINASE"/>
    <property type="match status" value="1"/>
</dbReference>
<dbReference type="PROSITE" id="PS50011">
    <property type="entry name" value="PROTEIN_KINASE_DOM"/>
    <property type="match status" value="1"/>
</dbReference>
<name>A0A811U018_CERCA</name>
<feature type="domain" description="Protein kinase" evidence="3">
    <location>
        <begin position="230"/>
        <end position="596"/>
    </location>
</feature>
<dbReference type="SUPFAM" id="SSF56112">
    <property type="entry name" value="Protein kinase-like (PK-like)"/>
    <property type="match status" value="1"/>
</dbReference>
<comment type="caution">
    <text evidence="4">The sequence shown here is derived from an EMBL/GenBank/DDBJ whole genome shotgun (WGS) entry which is preliminary data.</text>
</comment>
<dbReference type="SMART" id="SM00745">
    <property type="entry name" value="MIT"/>
    <property type="match status" value="1"/>
</dbReference>
<reference evidence="4" key="1">
    <citation type="submission" date="2020-11" db="EMBL/GenBank/DDBJ databases">
        <authorList>
            <person name="Whitehead M."/>
        </authorList>
    </citation>
    <scope>NUCLEOTIDE SEQUENCE</scope>
    <source>
        <strain evidence="4">EGII</strain>
    </source>
</reference>
<dbReference type="Proteomes" id="UP000606786">
    <property type="component" value="Unassembled WGS sequence"/>
</dbReference>
<dbReference type="Gene3D" id="3.30.200.20">
    <property type="entry name" value="Phosphorylase Kinase, domain 1"/>
    <property type="match status" value="1"/>
</dbReference>
<evidence type="ECO:0000259" key="3">
    <source>
        <dbReference type="PROSITE" id="PS50011"/>
    </source>
</evidence>
<organism evidence="4 5">
    <name type="scientific">Ceratitis capitata</name>
    <name type="common">Mediterranean fruit fly</name>
    <name type="synonym">Tephritis capitata</name>
    <dbReference type="NCBI Taxonomy" id="7213"/>
    <lineage>
        <taxon>Eukaryota</taxon>
        <taxon>Metazoa</taxon>
        <taxon>Ecdysozoa</taxon>
        <taxon>Arthropoda</taxon>
        <taxon>Hexapoda</taxon>
        <taxon>Insecta</taxon>
        <taxon>Pterygota</taxon>
        <taxon>Neoptera</taxon>
        <taxon>Endopterygota</taxon>
        <taxon>Diptera</taxon>
        <taxon>Brachycera</taxon>
        <taxon>Muscomorpha</taxon>
        <taxon>Tephritoidea</taxon>
        <taxon>Tephritidae</taxon>
        <taxon>Ceratitis</taxon>
        <taxon>Ceratitis</taxon>
    </lineage>
</organism>
<dbReference type="CDD" id="cd02677">
    <property type="entry name" value="MIT_SNX15"/>
    <property type="match status" value="1"/>
</dbReference>
<proteinExistence type="predicted"/>
<keyword evidence="5" id="KW-1185">Reference proteome</keyword>
<dbReference type="Gene3D" id="1.20.58.80">
    <property type="entry name" value="Phosphotransferase system, lactose/cellobiose-type IIA subunit"/>
    <property type="match status" value="1"/>
</dbReference>
<dbReference type="GO" id="GO:0005524">
    <property type="term" value="F:ATP binding"/>
    <property type="evidence" value="ECO:0007669"/>
    <property type="project" value="InterPro"/>
</dbReference>
<evidence type="ECO:0000256" key="1">
    <source>
        <dbReference type="ARBA" id="ARBA00022677"/>
    </source>
</evidence>
<dbReference type="AlphaFoldDB" id="A0A811U018"/>
<dbReference type="EMBL" id="CAJHJT010000001">
    <property type="protein sequence ID" value="CAD6991666.1"/>
    <property type="molecule type" value="Genomic_DNA"/>
</dbReference>
<keyword evidence="2" id="KW-0524">Neurogenesis</keyword>
<dbReference type="PANTHER" id="PTHR15508:SF8">
    <property type="entry name" value="LD24550P"/>
    <property type="match status" value="1"/>
</dbReference>